<reference evidence="3" key="1">
    <citation type="journal article" date="2019" name="Int. J. Syst. Evol. Microbiol.">
        <title>The Global Catalogue of Microorganisms (GCM) 10K type strain sequencing project: providing services to taxonomists for standard genome sequencing and annotation.</title>
        <authorList>
            <consortium name="The Broad Institute Genomics Platform"/>
            <consortium name="The Broad Institute Genome Sequencing Center for Infectious Disease"/>
            <person name="Wu L."/>
            <person name="Ma J."/>
        </authorList>
    </citation>
    <scope>NUCLEOTIDE SEQUENCE [LARGE SCALE GENOMIC DNA]</scope>
    <source>
        <strain evidence="3">CCUG 56754</strain>
    </source>
</reference>
<keyword evidence="1" id="KW-0472">Membrane</keyword>
<proteinExistence type="predicted"/>
<keyword evidence="3" id="KW-1185">Reference proteome</keyword>
<sequence>MVAKQAYKSAKPRKSKRERRVKVVIYIMVIAMVLSAITTGLAMFASF</sequence>
<accession>A0ABW3LNF0</accession>
<dbReference type="Proteomes" id="UP001597040">
    <property type="component" value="Unassembled WGS sequence"/>
</dbReference>
<name>A0ABW3LNF0_9BACI</name>
<evidence type="ECO:0000256" key="1">
    <source>
        <dbReference type="SAM" id="Phobius"/>
    </source>
</evidence>
<dbReference type="InterPro" id="IPR049722">
    <property type="entry name" value="Prli42-like"/>
</dbReference>
<dbReference type="RefSeq" id="WP_390362862.1">
    <property type="nucleotide sequence ID" value="NZ_JBHTKJ010000033.1"/>
</dbReference>
<gene>
    <name evidence="2" type="primary">prli42</name>
    <name evidence="2" type="ORF">ACFQ3N_12485</name>
</gene>
<protein>
    <submittedName>
        <fullName evidence="2">Stressosome-associated protein Prli42</fullName>
    </submittedName>
</protein>
<comment type="caution">
    <text evidence="2">The sequence shown here is derived from an EMBL/GenBank/DDBJ whole genome shotgun (WGS) entry which is preliminary data.</text>
</comment>
<keyword evidence="1" id="KW-0812">Transmembrane</keyword>
<dbReference type="NCBIfam" id="NF033880">
    <property type="entry name" value="Prli42"/>
    <property type="match status" value="1"/>
</dbReference>
<organism evidence="2 3">
    <name type="scientific">Virgibacillus byunsanensis</name>
    <dbReference type="NCBI Taxonomy" id="570945"/>
    <lineage>
        <taxon>Bacteria</taxon>
        <taxon>Bacillati</taxon>
        <taxon>Bacillota</taxon>
        <taxon>Bacilli</taxon>
        <taxon>Bacillales</taxon>
        <taxon>Bacillaceae</taxon>
        <taxon>Virgibacillus</taxon>
    </lineage>
</organism>
<evidence type="ECO:0000313" key="3">
    <source>
        <dbReference type="Proteomes" id="UP001597040"/>
    </source>
</evidence>
<dbReference type="EMBL" id="JBHTKJ010000033">
    <property type="protein sequence ID" value="MFD1039202.1"/>
    <property type="molecule type" value="Genomic_DNA"/>
</dbReference>
<keyword evidence="1" id="KW-1133">Transmembrane helix</keyword>
<evidence type="ECO:0000313" key="2">
    <source>
        <dbReference type="EMBL" id="MFD1039202.1"/>
    </source>
</evidence>
<feature type="transmembrane region" description="Helical" evidence="1">
    <location>
        <begin position="21"/>
        <end position="45"/>
    </location>
</feature>